<keyword evidence="5" id="KW-0677">Repeat</keyword>
<name>A0A9D3RSM9_ANGAN</name>
<gene>
    <name evidence="7" type="ORF">ANANG_G00167700</name>
</gene>
<evidence type="ECO:0000256" key="3">
    <source>
        <dbReference type="ARBA" id="ARBA00021234"/>
    </source>
</evidence>
<dbReference type="Gene3D" id="2.130.10.10">
    <property type="entry name" value="YVTN repeat-like/Quinoprotein amine dehydrogenase"/>
    <property type="match status" value="1"/>
</dbReference>
<evidence type="ECO:0000313" key="7">
    <source>
        <dbReference type="EMBL" id="KAG5841543.1"/>
    </source>
</evidence>
<dbReference type="PANTHER" id="PTHR14773">
    <property type="entry name" value="WD REPEAT-CONTAINING PROTEIN 76"/>
    <property type="match status" value="1"/>
</dbReference>
<dbReference type="InterPro" id="IPR001680">
    <property type="entry name" value="WD40_rpt"/>
</dbReference>
<dbReference type="InterPro" id="IPR050853">
    <property type="entry name" value="WD_repeat_DNA-damage-binding"/>
</dbReference>
<evidence type="ECO:0000313" key="8">
    <source>
        <dbReference type="Proteomes" id="UP001044222"/>
    </source>
</evidence>
<dbReference type="Pfam" id="PF00400">
    <property type="entry name" value="WD40"/>
    <property type="match status" value="1"/>
</dbReference>
<dbReference type="GO" id="GO:0003677">
    <property type="term" value="F:DNA binding"/>
    <property type="evidence" value="ECO:0007669"/>
    <property type="project" value="TreeGrafter"/>
</dbReference>
<accession>A0A9D3RSM9</accession>
<proteinExistence type="inferred from homology"/>
<dbReference type="AlphaFoldDB" id="A0A9D3RSM9"/>
<dbReference type="FunFam" id="2.130.10.10:FF:000180">
    <property type="entry name" value="WD repeat-containing protein 76"/>
    <property type="match status" value="1"/>
</dbReference>
<dbReference type="SMART" id="SM00320">
    <property type="entry name" value="WD40"/>
    <property type="match status" value="6"/>
</dbReference>
<comment type="function">
    <text evidence="1 6">Specifically binds 5-hydroxymethylcytosine (5hmC), suggesting that it acts as a specific reader of 5hmC.</text>
</comment>
<evidence type="ECO:0000256" key="4">
    <source>
        <dbReference type="ARBA" id="ARBA00022574"/>
    </source>
</evidence>
<dbReference type="GO" id="GO:0005634">
    <property type="term" value="C:nucleus"/>
    <property type="evidence" value="ECO:0007669"/>
    <property type="project" value="TreeGrafter"/>
</dbReference>
<dbReference type="PANTHER" id="PTHR14773:SF0">
    <property type="entry name" value="WD REPEAT-CONTAINING PROTEIN 76"/>
    <property type="match status" value="1"/>
</dbReference>
<keyword evidence="8" id="KW-1185">Reference proteome</keyword>
<dbReference type="Proteomes" id="UP001044222">
    <property type="component" value="Chromosome 9"/>
</dbReference>
<evidence type="ECO:0000256" key="5">
    <source>
        <dbReference type="ARBA" id="ARBA00022737"/>
    </source>
</evidence>
<dbReference type="GO" id="GO:2000001">
    <property type="term" value="P:regulation of DNA damage checkpoint"/>
    <property type="evidence" value="ECO:0007669"/>
    <property type="project" value="TreeGrafter"/>
</dbReference>
<keyword evidence="4 6" id="KW-0853">WD repeat</keyword>
<dbReference type="SUPFAM" id="SSF50978">
    <property type="entry name" value="WD40 repeat-like"/>
    <property type="match status" value="1"/>
</dbReference>
<dbReference type="EMBL" id="JAFIRN010000009">
    <property type="protein sequence ID" value="KAG5841543.1"/>
    <property type="molecule type" value="Genomic_DNA"/>
</dbReference>
<dbReference type="InterPro" id="IPR036322">
    <property type="entry name" value="WD40_repeat_dom_sf"/>
</dbReference>
<evidence type="ECO:0000256" key="6">
    <source>
        <dbReference type="RuleBase" id="RU365004"/>
    </source>
</evidence>
<comment type="caution">
    <text evidence="7">The sequence shown here is derived from an EMBL/GenBank/DDBJ whole genome shotgun (WGS) entry which is preliminary data.</text>
</comment>
<organism evidence="7 8">
    <name type="scientific">Anguilla anguilla</name>
    <name type="common">European freshwater eel</name>
    <name type="synonym">Muraena anguilla</name>
    <dbReference type="NCBI Taxonomy" id="7936"/>
    <lineage>
        <taxon>Eukaryota</taxon>
        <taxon>Metazoa</taxon>
        <taxon>Chordata</taxon>
        <taxon>Craniata</taxon>
        <taxon>Vertebrata</taxon>
        <taxon>Euteleostomi</taxon>
        <taxon>Actinopterygii</taxon>
        <taxon>Neopterygii</taxon>
        <taxon>Teleostei</taxon>
        <taxon>Anguilliformes</taxon>
        <taxon>Anguillidae</taxon>
        <taxon>Anguilla</taxon>
    </lineage>
</organism>
<sequence>MSTETDEAITVAVDNLSKYDCDRKNKPLQGLSPYELKRLENIRQNQAFLTAIELPQANAALKRKPSPGGIKREKAKVSKQEVLPLRKSLRLLKKDAEIRLLPEPQSSLQQVEVRERPEGPVSMAPVNMEEDSLLPASLLELWNERFTMVTKKKWNLKEYEASLKGMGLSEERVVKVVKERVYSAAFHPCASRLLLAAGDRSGRVGLWDVEGDWGDDGVLLFEPHTGPVCCMAFSNTQSSSLLTLSYDGRARGTDVERAVFDELYRSDVGLSSFDFLSHDCSTLLVSDWDGDVAIVDRRTPGTSPESVSTLDPKILRCVHVHPVQKQYFVAAKNRDAHIYDVRSLRRKAGPPVSTLAGHTLSVSSAYFSPITGNRVLTTCMDDRIRVFDTSEFIPQIPLQSSVRHNMKTGRWLTKLRAVWDPKREDCFSVGSLERPRRVELFHEGGRLLRSFRDGEHLSTVCSVTAFHPSRSALAGGNSSGRLHLFAG</sequence>
<dbReference type="InterPro" id="IPR015943">
    <property type="entry name" value="WD40/YVTN_repeat-like_dom_sf"/>
</dbReference>
<protein>
    <recommendedName>
        <fullName evidence="3 6">WD repeat-containing protein 76</fullName>
    </recommendedName>
</protein>
<comment type="similarity">
    <text evidence="2 6">Belongs to the WD repeat DDB2/WDR76 family.</text>
</comment>
<reference evidence="7" key="1">
    <citation type="submission" date="2021-01" db="EMBL/GenBank/DDBJ databases">
        <title>A chromosome-scale assembly of European eel, Anguilla anguilla.</title>
        <authorList>
            <person name="Henkel C."/>
            <person name="Jong-Raadsen S.A."/>
            <person name="Dufour S."/>
            <person name="Weltzien F.-A."/>
            <person name="Palstra A.P."/>
            <person name="Pelster B."/>
            <person name="Spaink H.P."/>
            <person name="Van Den Thillart G.E."/>
            <person name="Jansen H."/>
            <person name="Zahm M."/>
            <person name="Klopp C."/>
            <person name="Cedric C."/>
            <person name="Louis A."/>
            <person name="Berthelot C."/>
            <person name="Parey E."/>
            <person name="Roest Crollius H."/>
            <person name="Montfort J."/>
            <person name="Robinson-Rechavi M."/>
            <person name="Bucao C."/>
            <person name="Bouchez O."/>
            <person name="Gislard M."/>
            <person name="Lluch J."/>
            <person name="Milhes M."/>
            <person name="Lampietro C."/>
            <person name="Lopez Roques C."/>
            <person name="Donnadieu C."/>
            <person name="Braasch I."/>
            <person name="Desvignes T."/>
            <person name="Postlethwait J."/>
            <person name="Bobe J."/>
            <person name="Guiguen Y."/>
            <person name="Dirks R."/>
        </authorList>
    </citation>
    <scope>NUCLEOTIDE SEQUENCE</scope>
    <source>
        <strain evidence="7">Tag_6206</strain>
        <tissue evidence="7">Liver</tissue>
    </source>
</reference>
<evidence type="ECO:0000256" key="2">
    <source>
        <dbReference type="ARBA" id="ARBA00005434"/>
    </source>
</evidence>
<comment type="subunit">
    <text evidence="6">Interacts with CUL4A and/or CUL4B.</text>
</comment>
<evidence type="ECO:0000256" key="1">
    <source>
        <dbReference type="ARBA" id="ARBA00002530"/>
    </source>
</evidence>